<protein>
    <submittedName>
        <fullName evidence="1">Uncharacterized protein</fullName>
    </submittedName>
</protein>
<dbReference type="EMBL" id="CDSC02000326">
    <property type="protein sequence ID" value="SEH92518.1"/>
    <property type="molecule type" value="Genomic_DNA"/>
</dbReference>
<accession>A0A1H6M141</accession>
<name>A0A1H6M141_9GAMM</name>
<dbReference type="Proteomes" id="UP000198988">
    <property type="component" value="Unassembled WGS sequence"/>
</dbReference>
<proteinExistence type="predicted"/>
<reference evidence="2" key="1">
    <citation type="submission" date="2016-06" db="EMBL/GenBank/DDBJ databases">
        <authorList>
            <person name="Petersen J."/>
            <person name="Sayavedra L."/>
        </authorList>
    </citation>
    <scope>NUCLEOTIDE SEQUENCE [LARGE SCALE GENOMIC DNA]</scope>
    <source>
        <strain evidence="2">BazSymA</strain>
    </source>
</reference>
<organism evidence="1 2">
    <name type="scientific">Bathymodiolus azoricus thioautotrophic gill symbiont</name>
    <dbReference type="NCBI Taxonomy" id="235205"/>
    <lineage>
        <taxon>Bacteria</taxon>
        <taxon>Pseudomonadati</taxon>
        <taxon>Pseudomonadota</taxon>
        <taxon>Gammaproteobacteria</taxon>
        <taxon>sulfur-oxidizing symbionts</taxon>
    </lineage>
</organism>
<dbReference type="AlphaFoldDB" id="A0A1H6M141"/>
<gene>
    <name evidence="1" type="ORF">BAZSYMA_ACONTIG00157_7</name>
</gene>
<evidence type="ECO:0000313" key="2">
    <source>
        <dbReference type="Proteomes" id="UP000198988"/>
    </source>
</evidence>
<evidence type="ECO:0000313" key="1">
    <source>
        <dbReference type="EMBL" id="SEH92518.1"/>
    </source>
</evidence>
<sequence>MALKFFFRLIRDVDFSAYDYISLAVVVLFRSVKNFDTYNLVCL</sequence>